<dbReference type="CDD" id="cd07698">
    <property type="entry name" value="IgC1_MHC_I_alpha3"/>
    <property type="match status" value="1"/>
</dbReference>
<dbReference type="Proteomes" id="UP000504612">
    <property type="component" value="Unplaced"/>
</dbReference>
<evidence type="ECO:0000256" key="2">
    <source>
        <dbReference type="ARBA" id="ARBA00022451"/>
    </source>
</evidence>
<dbReference type="SMART" id="SM00407">
    <property type="entry name" value="IGc1"/>
    <property type="match status" value="1"/>
</dbReference>
<evidence type="ECO:0000313" key="11">
    <source>
        <dbReference type="Proteomes" id="UP000504612"/>
    </source>
</evidence>
<dbReference type="FunFam" id="2.60.40.10:FF:000204">
    <property type="entry name" value="Major histocompatibility complex, class I-related protein"/>
    <property type="match status" value="1"/>
</dbReference>
<gene>
    <name evidence="12" type="primary">LOC113432381</name>
</gene>
<evidence type="ECO:0000259" key="10">
    <source>
        <dbReference type="PROSITE" id="PS50835"/>
    </source>
</evidence>
<evidence type="ECO:0000256" key="5">
    <source>
        <dbReference type="ARBA" id="ARBA00022859"/>
    </source>
</evidence>
<dbReference type="SUPFAM" id="SSF48726">
    <property type="entry name" value="Immunoglobulin"/>
    <property type="match status" value="1"/>
</dbReference>
<dbReference type="GeneID" id="113432381"/>
<evidence type="ECO:0000256" key="8">
    <source>
        <dbReference type="ARBA" id="ARBA00023157"/>
    </source>
</evidence>
<evidence type="ECO:0000256" key="3">
    <source>
        <dbReference type="ARBA" id="ARBA00022692"/>
    </source>
</evidence>
<dbReference type="PANTHER" id="PTHR16675">
    <property type="entry name" value="MHC CLASS I-RELATED"/>
    <property type="match status" value="1"/>
</dbReference>
<evidence type="ECO:0000256" key="9">
    <source>
        <dbReference type="ARBA" id="ARBA00023180"/>
    </source>
</evidence>
<keyword evidence="5" id="KW-0391">Immunity</keyword>
<dbReference type="GO" id="GO:0006955">
    <property type="term" value="P:immune response"/>
    <property type="evidence" value="ECO:0007669"/>
    <property type="project" value="TreeGrafter"/>
</dbReference>
<evidence type="ECO:0000256" key="7">
    <source>
        <dbReference type="ARBA" id="ARBA00023136"/>
    </source>
</evidence>
<keyword evidence="6" id="KW-1133">Transmembrane helix</keyword>
<dbReference type="InterPro" id="IPR036179">
    <property type="entry name" value="Ig-like_dom_sf"/>
</dbReference>
<dbReference type="RefSeq" id="XP_026550320.1">
    <property type="nucleotide sequence ID" value="XM_026694535.1"/>
</dbReference>
<dbReference type="InterPro" id="IPR050208">
    <property type="entry name" value="MHC_class-I_related"/>
</dbReference>
<dbReference type="InterPro" id="IPR013783">
    <property type="entry name" value="Ig-like_fold"/>
</dbReference>
<dbReference type="KEGG" id="nss:113432381"/>
<reference evidence="12" key="1">
    <citation type="submission" date="2025-08" db="UniProtKB">
        <authorList>
            <consortium name="RefSeq"/>
        </authorList>
    </citation>
    <scope>IDENTIFICATION</scope>
</reference>
<dbReference type="InterPro" id="IPR003597">
    <property type="entry name" value="Ig_C1-set"/>
</dbReference>
<keyword evidence="8" id="KW-1015">Disulfide bond</keyword>
<proteinExistence type="predicted"/>
<dbReference type="Gene3D" id="2.60.40.10">
    <property type="entry name" value="Immunoglobulins"/>
    <property type="match status" value="1"/>
</dbReference>
<feature type="domain" description="Ig-like" evidence="10">
    <location>
        <begin position="24"/>
        <end position="124"/>
    </location>
</feature>
<evidence type="ECO:0000256" key="4">
    <source>
        <dbReference type="ARBA" id="ARBA00022729"/>
    </source>
</evidence>
<name>A0A6J1W5C8_9SAUR</name>
<evidence type="ECO:0000256" key="6">
    <source>
        <dbReference type="ARBA" id="ARBA00022989"/>
    </source>
</evidence>
<dbReference type="PANTHER" id="PTHR16675:SF242">
    <property type="entry name" value="MAJOR HISTOCOMPATIBILITY COMPLEX CLASS I-RELATED GENE PROTEIN"/>
    <property type="match status" value="1"/>
</dbReference>
<dbReference type="PROSITE" id="PS50835">
    <property type="entry name" value="IG_LIKE"/>
    <property type="match status" value="1"/>
</dbReference>
<sequence length="136" mass="15734">RAVGEDGQVTYCYFNRLARKPQNPRNPILAVSAEPPVGKVTRKVVDECLEILTCQAFGFYPKEIQATWKRDGEIWEHETFHRNVAPNSDGTYYVQLSIDINPKERDRFRCHLEHEGLQEPLDLAFKEETGERLMGL</sequence>
<feature type="non-terminal residue" evidence="12">
    <location>
        <position position="1"/>
    </location>
</feature>
<dbReference type="InterPro" id="IPR007110">
    <property type="entry name" value="Ig-like_dom"/>
</dbReference>
<evidence type="ECO:0000313" key="12">
    <source>
        <dbReference type="RefSeq" id="XP_026550320.1"/>
    </source>
</evidence>
<accession>A0A6J1W5C8</accession>
<dbReference type="GO" id="GO:0009897">
    <property type="term" value="C:external side of plasma membrane"/>
    <property type="evidence" value="ECO:0007669"/>
    <property type="project" value="TreeGrafter"/>
</dbReference>
<dbReference type="GO" id="GO:0005615">
    <property type="term" value="C:extracellular space"/>
    <property type="evidence" value="ECO:0007669"/>
    <property type="project" value="TreeGrafter"/>
</dbReference>
<dbReference type="GO" id="GO:0042612">
    <property type="term" value="C:MHC class I protein complex"/>
    <property type="evidence" value="ECO:0007669"/>
    <property type="project" value="UniProtKB-KW"/>
</dbReference>
<keyword evidence="11" id="KW-1185">Reference proteome</keyword>
<dbReference type="AlphaFoldDB" id="A0A6J1W5C8"/>
<keyword evidence="2" id="KW-0490">MHC I</keyword>
<keyword evidence="4" id="KW-0732">Signal</keyword>
<keyword evidence="9" id="KW-0325">Glycoprotein</keyword>
<dbReference type="Pfam" id="PF07654">
    <property type="entry name" value="C1-set"/>
    <property type="match status" value="1"/>
</dbReference>
<dbReference type="GO" id="GO:0002474">
    <property type="term" value="P:antigen processing and presentation of peptide antigen via MHC class I"/>
    <property type="evidence" value="ECO:0007669"/>
    <property type="project" value="UniProtKB-KW"/>
</dbReference>
<evidence type="ECO:0000256" key="1">
    <source>
        <dbReference type="ARBA" id="ARBA00004479"/>
    </source>
</evidence>
<protein>
    <submittedName>
        <fullName evidence="12">Major histocompatibility complex class I-related gene protein-like</fullName>
    </submittedName>
</protein>
<comment type="subcellular location">
    <subcellularLocation>
        <location evidence="1">Membrane</location>
        <topology evidence="1">Single-pass type I membrane protein</topology>
    </subcellularLocation>
</comment>
<keyword evidence="7" id="KW-0472">Membrane</keyword>
<organism evidence="11 12">
    <name type="scientific">Notechis scutatus</name>
    <name type="common">mainland tiger snake</name>
    <dbReference type="NCBI Taxonomy" id="8663"/>
    <lineage>
        <taxon>Eukaryota</taxon>
        <taxon>Metazoa</taxon>
        <taxon>Chordata</taxon>
        <taxon>Craniata</taxon>
        <taxon>Vertebrata</taxon>
        <taxon>Euteleostomi</taxon>
        <taxon>Lepidosauria</taxon>
        <taxon>Squamata</taxon>
        <taxon>Bifurcata</taxon>
        <taxon>Unidentata</taxon>
        <taxon>Episquamata</taxon>
        <taxon>Toxicofera</taxon>
        <taxon>Serpentes</taxon>
        <taxon>Colubroidea</taxon>
        <taxon>Elapidae</taxon>
        <taxon>Hydrophiinae</taxon>
        <taxon>Notechis</taxon>
    </lineage>
</organism>
<keyword evidence="3" id="KW-0812">Transmembrane</keyword>